<dbReference type="EMBL" id="OZ019907">
    <property type="protein sequence ID" value="CAK9205747.1"/>
    <property type="molecule type" value="Genomic_DNA"/>
</dbReference>
<feature type="region of interest" description="Disordered" evidence="1">
    <location>
        <begin position="1"/>
        <end position="28"/>
    </location>
</feature>
<feature type="compositionally biased region" description="Polar residues" evidence="1">
    <location>
        <begin position="175"/>
        <end position="185"/>
    </location>
</feature>
<reference evidence="2" key="1">
    <citation type="submission" date="2024-02" db="EMBL/GenBank/DDBJ databases">
        <authorList>
            <consortium name="ELIXIR-Norway"/>
            <consortium name="Elixir Norway"/>
        </authorList>
    </citation>
    <scope>NUCLEOTIDE SEQUENCE</scope>
</reference>
<evidence type="ECO:0000313" key="2">
    <source>
        <dbReference type="EMBL" id="CAK9205747.1"/>
    </source>
</evidence>
<sequence length="185" mass="19695">MATSVNKMATPSEQVTTPTDKKEIQTIGAEKGSDNVTCKVVAGDIQGMPDTKTPTQQGRDCNQGTGKTETNSKEPCKAGGTSNNEPGKDITCNKMTETCNKETPTKLANLQNICNCKEGTCNSEACKATTCDKLECKSGTCNCNELGHARPHTTTLEPTGKEKYSMSKEKGDNMLSIQGLFSTSP</sequence>
<protein>
    <submittedName>
        <fullName evidence="2">Uncharacterized protein</fullName>
    </submittedName>
</protein>
<gene>
    <name evidence="2" type="ORF">CSSPTR1EN2_LOCUS8003</name>
</gene>
<evidence type="ECO:0000313" key="3">
    <source>
        <dbReference type="Proteomes" id="UP001497512"/>
    </source>
</evidence>
<evidence type="ECO:0000256" key="1">
    <source>
        <dbReference type="SAM" id="MobiDB-lite"/>
    </source>
</evidence>
<accession>A0ABP0TUY2</accession>
<organism evidence="2 3">
    <name type="scientific">Sphagnum troendelagicum</name>
    <dbReference type="NCBI Taxonomy" id="128251"/>
    <lineage>
        <taxon>Eukaryota</taxon>
        <taxon>Viridiplantae</taxon>
        <taxon>Streptophyta</taxon>
        <taxon>Embryophyta</taxon>
        <taxon>Bryophyta</taxon>
        <taxon>Sphagnophytina</taxon>
        <taxon>Sphagnopsida</taxon>
        <taxon>Sphagnales</taxon>
        <taxon>Sphagnaceae</taxon>
        <taxon>Sphagnum</taxon>
    </lineage>
</organism>
<dbReference type="Proteomes" id="UP001497512">
    <property type="component" value="Chromosome 15"/>
</dbReference>
<feature type="compositionally biased region" description="Polar residues" evidence="1">
    <location>
        <begin position="52"/>
        <end position="69"/>
    </location>
</feature>
<keyword evidence="3" id="KW-1185">Reference proteome</keyword>
<feature type="compositionally biased region" description="Basic and acidic residues" evidence="1">
    <location>
        <begin position="159"/>
        <end position="172"/>
    </location>
</feature>
<feature type="region of interest" description="Disordered" evidence="1">
    <location>
        <begin position="45"/>
        <end position="88"/>
    </location>
</feature>
<proteinExistence type="predicted"/>
<name>A0ABP0TUY2_9BRYO</name>
<feature type="compositionally biased region" description="Polar residues" evidence="1">
    <location>
        <begin position="1"/>
        <end position="18"/>
    </location>
</feature>
<feature type="region of interest" description="Disordered" evidence="1">
    <location>
        <begin position="152"/>
        <end position="185"/>
    </location>
</feature>